<name>A0A1B6L658_9HEMI</name>
<dbReference type="SUPFAM" id="SSF50729">
    <property type="entry name" value="PH domain-like"/>
    <property type="match status" value="2"/>
</dbReference>
<dbReference type="PANTHER" id="PTHR10614:SF13">
    <property type="entry name" value="INSULIN RECEPTOR SUBSTRATE 1"/>
    <property type="match status" value="1"/>
</dbReference>
<feature type="compositionally biased region" description="Polar residues" evidence="10">
    <location>
        <begin position="294"/>
        <end position="308"/>
    </location>
</feature>
<evidence type="ECO:0000259" key="11">
    <source>
        <dbReference type="PROSITE" id="PS50003"/>
    </source>
</evidence>
<feature type="region of interest" description="Disordered" evidence="10">
    <location>
        <begin position="533"/>
        <end position="613"/>
    </location>
</feature>
<evidence type="ECO:0000256" key="3">
    <source>
        <dbReference type="ARBA" id="ARBA00022553"/>
    </source>
</evidence>
<dbReference type="PANTHER" id="PTHR10614">
    <property type="entry name" value="INSULIN RECEPTOR SUBSTRATE"/>
    <property type="match status" value="1"/>
</dbReference>
<dbReference type="GO" id="GO:0008286">
    <property type="term" value="P:insulin receptor signaling pathway"/>
    <property type="evidence" value="ECO:0007669"/>
    <property type="project" value="InterPro"/>
</dbReference>
<feature type="compositionally biased region" description="Low complexity" evidence="10">
    <location>
        <begin position="1088"/>
        <end position="1107"/>
    </location>
</feature>
<feature type="compositionally biased region" description="Basic residues" evidence="10">
    <location>
        <begin position="715"/>
        <end position="725"/>
    </location>
</feature>
<dbReference type="InterPro" id="IPR011993">
    <property type="entry name" value="PH-like_dom_sf"/>
</dbReference>
<evidence type="ECO:0000256" key="10">
    <source>
        <dbReference type="SAM" id="MobiDB-lite"/>
    </source>
</evidence>
<feature type="region of interest" description="Disordered" evidence="10">
    <location>
        <begin position="899"/>
        <end position="929"/>
    </location>
</feature>
<feature type="compositionally biased region" description="Polar residues" evidence="10">
    <location>
        <begin position="730"/>
        <end position="740"/>
    </location>
</feature>
<feature type="region of interest" description="Disordered" evidence="10">
    <location>
        <begin position="1290"/>
        <end position="1326"/>
    </location>
</feature>
<dbReference type="GO" id="GO:0043548">
    <property type="term" value="F:phosphatidylinositol 3-kinase binding"/>
    <property type="evidence" value="ECO:0007669"/>
    <property type="project" value="TreeGrafter"/>
</dbReference>
<dbReference type="InterPro" id="IPR039011">
    <property type="entry name" value="IRS"/>
</dbReference>
<dbReference type="Gene3D" id="2.30.29.30">
    <property type="entry name" value="Pleckstrin-homology domain (PH domain)/Phosphotyrosine-binding domain (PTB)"/>
    <property type="match status" value="2"/>
</dbReference>
<dbReference type="SMART" id="SM00310">
    <property type="entry name" value="PTBI"/>
    <property type="match status" value="1"/>
</dbReference>
<feature type="compositionally biased region" description="Low complexity" evidence="10">
    <location>
        <begin position="1304"/>
        <end position="1322"/>
    </location>
</feature>
<feature type="compositionally biased region" description="Polar residues" evidence="10">
    <location>
        <begin position="1253"/>
        <end position="1262"/>
    </location>
</feature>
<feature type="compositionally biased region" description="Basic and acidic residues" evidence="10">
    <location>
        <begin position="987"/>
        <end position="996"/>
    </location>
</feature>
<evidence type="ECO:0000256" key="2">
    <source>
        <dbReference type="ARBA" id="ARBA00015710"/>
    </source>
</evidence>
<dbReference type="SMART" id="SM00233">
    <property type="entry name" value="PH"/>
    <property type="match status" value="1"/>
</dbReference>
<comment type="function">
    <text evidence="9">Activates phosphatidylinositol 3-kinase when bound to the regulatory p85 subunit. May mediate the control of various cellular processes by insulin-like peptides. When phosphorylated by the insulin receptor binds specifically to various cellular proteins containing SH2 domains. Involved in control of cell proliferation, cell size, and body and organ growth throughout development. Also has a role in a signaling pathway controlling the physiological response required to endure periods of low nutrient conditions. Insulin/insulin-like growth factor (IGF) signaling pathway has a role in regulating aging and is necessary in the ovary for vitellogenic maturation.</text>
</comment>
<dbReference type="CDD" id="cd01257">
    <property type="entry name" value="PH_IRS"/>
    <property type="match status" value="1"/>
</dbReference>
<sequence length="1346" mass="146289">MKMSVRSWPSLGGGDSSSKDPVKPLPPDVIKCGILKKYHTRYKTLKKKFFVLRGDSIEASARLEYYDTEKKFRSGQAAKRSITLKTCFNINKRSDMRHKLMIALYTKNDCFCIVLETEAELDEWLKALLCLQQGEDIPDGVEARPNFEHVWEVDVQGKELGYSRNILGPYMLCLTDTDLTLVKKDDSQRYKILLRNIRCCGHLNSFFYLELGSAASIGPGNLWMLTEDSNIAQNVHAATLSAMTNCAKKDKDIIMPKSRNRSSSANEASRPIAVIQRWPTHAEGSLPGHKGESSVATSPASVTDSSHSACGPGGGNHQRTYSFPLSPLPPSRRASTGTRPNFTAPTPQKCATPSLTGVRDRCDSLPGRARTTSEGPQHHPAPRHLAPAHRPHSMYIRGISYSPPVGSSPVSPASGACSMTDSAGSSLSMDGEGDHWAVESELRYGHSLTPEEPVIMEENMDDYAVWPAGTGEDEKLNNYVPMERSLCLPIHSNSSLTNLRKYSHSLTGAKQSSPSQGSFMDVYSPCGSSPLEPSGAYMPMSPGDTRALYNRQPPSANHSRGSSLAEEGYVPMAPGSQDAYVDMDHGSQSARKTGDASSGSSCSLTSGTPSNDLRFSEYNLERVSSLISQDDGPSERPARAYSVGSRPVNINNTAANRNEVVTQSEPQRVRAFSVGSRVPRTRGVHPHLTTPTRQSSHSSVEPSEDLMELDFSKNSKTRTRNKNIFKKPATSVSSERLTLPSSAVSSAASSYSTAEGSYMEMSPRSSPKPSDLDVDVTHLAPSPPKNSRFSSIIGRSPPKTSYPFERKMGFLSSSPPVNPTSSPLYRVPEADSGYVDMTTGSRDDLNVEEPTFNNLSNSPCPSSLSTASSTATVTYNPINEESILSARQKSPLRNDEYLEMRPGGETRPVLPKSSQPRVETFPVNDPRPHQFVKVTPTPVIKQPLLTSQNLMRVRSFPQEDYLDMNLKRKMSLIEDNNNTKIVAGRTEPVDTPKKAPEGYVEMSWSGSKSQRKPSLEGGKSEAENYMNMTGGNTNKRDRRGSRKDRNRYSSQPIAIQPSNKEGQTSSPVFPFGGRKHSTGTPPKIPCFLPLNSYGSSSPSSSPFSSLSRTRGRKTPRRDSKESMTGSGMTTPSGSTTTIFPLNLNSPGSPMKPFSAKQEYELSMCPVDASSGTVKLAQPQDTQTVAKPAIVDQTDCEYVNFAPGGICEVPESGQVEGTKKPSVERLVADMSNLSLSTLDDTVNMRLSEPIASDSAPTTSTAGKSNEPVVVSRTSSVSSVGEKEIQYASLDLVRSSSEDDSGQARSLKSQTSLTESSSTSTPSPNVAADKTFTYAEIDFAASQKLLRH</sequence>
<feature type="region of interest" description="Disordered" evidence="10">
    <location>
        <begin position="1"/>
        <end position="24"/>
    </location>
</feature>
<keyword evidence="7" id="KW-0896">Oogenesis</keyword>
<evidence type="ECO:0000256" key="6">
    <source>
        <dbReference type="ARBA" id="ARBA00022782"/>
    </source>
</evidence>
<reference evidence="12" key="1">
    <citation type="submission" date="2015-11" db="EMBL/GenBank/DDBJ databases">
        <title>De novo transcriptome assembly of four potential Pierce s Disease insect vectors from Arizona vineyards.</title>
        <authorList>
            <person name="Tassone E.E."/>
        </authorList>
    </citation>
    <scope>NUCLEOTIDE SEQUENCE</scope>
</reference>
<feature type="compositionally biased region" description="Polar residues" evidence="10">
    <location>
        <begin position="689"/>
        <end position="701"/>
    </location>
</feature>
<evidence type="ECO:0000256" key="5">
    <source>
        <dbReference type="ARBA" id="ARBA00022737"/>
    </source>
</evidence>
<feature type="region of interest" description="Disordered" evidence="10">
    <location>
        <begin position="282"/>
        <end position="384"/>
    </location>
</feature>
<gene>
    <name evidence="12" type="ORF">g.26322</name>
</gene>
<keyword evidence="5" id="KW-0677">Repeat</keyword>
<dbReference type="Pfam" id="PF00169">
    <property type="entry name" value="PH"/>
    <property type="match status" value="1"/>
</dbReference>
<feature type="compositionally biased region" description="Polar residues" evidence="10">
    <location>
        <begin position="417"/>
        <end position="428"/>
    </location>
</feature>
<feature type="compositionally biased region" description="Basic residues" evidence="10">
    <location>
        <begin position="1036"/>
        <end position="1045"/>
    </location>
</feature>
<dbReference type="InterPro" id="IPR001849">
    <property type="entry name" value="PH_domain"/>
</dbReference>
<feature type="domain" description="PH" evidence="11">
    <location>
        <begin position="28"/>
        <end position="133"/>
    </location>
</feature>
<feature type="compositionally biased region" description="Low complexity" evidence="10">
    <location>
        <begin position="1122"/>
        <end position="1136"/>
    </location>
</feature>
<dbReference type="PRINTS" id="PR00628">
    <property type="entry name" value="INSULINRSI"/>
</dbReference>
<organism evidence="12">
    <name type="scientific">Graphocephala atropunctata</name>
    <dbReference type="NCBI Taxonomy" id="36148"/>
    <lineage>
        <taxon>Eukaryota</taxon>
        <taxon>Metazoa</taxon>
        <taxon>Ecdysozoa</taxon>
        <taxon>Arthropoda</taxon>
        <taxon>Hexapoda</taxon>
        <taxon>Insecta</taxon>
        <taxon>Pterygota</taxon>
        <taxon>Neoptera</taxon>
        <taxon>Paraneoptera</taxon>
        <taxon>Hemiptera</taxon>
        <taxon>Auchenorrhyncha</taxon>
        <taxon>Membracoidea</taxon>
        <taxon>Cicadellidae</taxon>
        <taxon>Cicadellinae</taxon>
        <taxon>Cicadellini</taxon>
        <taxon>Graphocephala</taxon>
    </lineage>
</organism>
<keyword evidence="6" id="KW-0221">Differentiation</keyword>
<dbReference type="InterPro" id="IPR002404">
    <property type="entry name" value="IRS_PTB"/>
</dbReference>
<feature type="compositionally biased region" description="Low complexity" evidence="10">
    <location>
        <begin position="595"/>
        <end position="610"/>
    </location>
</feature>
<keyword evidence="4" id="KW-0341">Growth regulation</keyword>
<evidence type="ECO:0000256" key="4">
    <source>
        <dbReference type="ARBA" id="ARBA00022604"/>
    </source>
</evidence>
<feature type="region of interest" description="Disordered" evidence="10">
    <location>
        <begin position="679"/>
        <end position="747"/>
    </location>
</feature>
<dbReference type="EMBL" id="GEBQ01020800">
    <property type="protein sequence ID" value="JAT19177.1"/>
    <property type="molecule type" value="Transcribed_RNA"/>
</dbReference>
<evidence type="ECO:0000256" key="8">
    <source>
        <dbReference type="ARBA" id="ARBA00033282"/>
    </source>
</evidence>
<keyword evidence="3" id="KW-0597">Phosphoprotein</keyword>
<feature type="region of interest" description="Disordered" evidence="10">
    <location>
        <begin position="983"/>
        <end position="1136"/>
    </location>
</feature>
<evidence type="ECO:0000256" key="9">
    <source>
        <dbReference type="ARBA" id="ARBA00046145"/>
    </source>
</evidence>
<proteinExistence type="predicted"/>
<feature type="compositionally biased region" description="Polar residues" evidence="10">
    <location>
        <begin position="552"/>
        <end position="562"/>
    </location>
</feature>
<dbReference type="SMART" id="SM01244">
    <property type="entry name" value="IRS"/>
    <property type="match status" value="1"/>
</dbReference>
<dbReference type="GO" id="GO:0005829">
    <property type="term" value="C:cytosol"/>
    <property type="evidence" value="ECO:0007669"/>
    <property type="project" value="TreeGrafter"/>
</dbReference>
<evidence type="ECO:0000256" key="7">
    <source>
        <dbReference type="ARBA" id="ARBA00022943"/>
    </source>
</evidence>
<evidence type="ECO:0000256" key="1">
    <source>
        <dbReference type="ARBA" id="ARBA00011440"/>
    </source>
</evidence>
<feature type="region of interest" description="Disordered" evidence="10">
    <location>
        <begin position="778"/>
        <end position="798"/>
    </location>
</feature>
<feature type="compositionally biased region" description="Polar residues" evidence="10">
    <location>
        <begin position="1048"/>
        <end position="1067"/>
    </location>
</feature>
<dbReference type="GO" id="GO:0005158">
    <property type="term" value="F:insulin receptor binding"/>
    <property type="evidence" value="ECO:0007669"/>
    <property type="project" value="InterPro"/>
</dbReference>
<feature type="region of interest" description="Disordered" evidence="10">
    <location>
        <begin position="1248"/>
        <end position="1275"/>
    </location>
</feature>
<protein>
    <recommendedName>
        <fullName evidence="2">Insulin receptor substrate 1</fullName>
    </recommendedName>
    <alternativeName>
        <fullName evidence="8">Protein chico</fullName>
    </alternativeName>
</protein>
<dbReference type="GO" id="GO:0005886">
    <property type="term" value="C:plasma membrane"/>
    <property type="evidence" value="ECO:0007669"/>
    <property type="project" value="TreeGrafter"/>
</dbReference>
<dbReference type="PROSITE" id="PS50003">
    <property type="entry name" value="PH_DOMAIN"/>
    <property type="match status" value="1"/>
</dbReference>
<evidence type="ECO:0000313" key="12">
    <source>
        <dbReference type="EMBL" id="JAT19177.1"/>
    </source>
</evidence>
<dbReference type="Pfam" id="PF02174">
    <property type="entry name" value="IRS"/>
    <property type="match status" value="1"/>
</dbReference>
<accession>A0A1B6L658</accession>
<feature type="compositionally biased region" description="Polar residues" evidence="10">
    <location>
        <begin position="334"/>
        <end position="355"/>
    </location>
</feature>
<comment type="subunit">
    <text evidence="1">Bindings to phosphatidylinositol 3-kinase and SHP2.</text>
</comment>
<feature type="region of interest" description="Disordered" evidence="10">
    <location>
        <begin position="412"/>
        <end position="432"/>
    </location>
</feature>